<evidence type="ECO:0000313" key="2">
    <source>
        <dbReference type="EMBL" id="CAI2364700.1"/>
    </source>
</evidence>
<feature type="region of interest" description="Disordered" evidence="1">
    <location>
        <begin position="1"/>
        <end position="40"/>
    </location>
</feature>
<evidence type="ECO:0000256" key="1">
    <source>
        <dbReference type="SAM" id="MobiDB-lite"/>
    </source>
</evidence>
<dbReference type="Proteomes" id="UP001295684">
    <property type="component" value="Unassembled WGS sequence"/>
</dbReference>
<comment type="caution">
    <text evidence="2">The sequence shown here is derived from an EMBL/GenBank/DDBJ whole genome shotgun (WGS) entry which is preliminary data.</text>
</comment>
<keyword evidence="3" id="KW-1185">Reference proteome</keyword>
<proteinExistence type="predicted"/>
<accession>A0AAD1UB34</accession>
<sequence length="377" mass="44629">MFPTIEQEKKNQLNRSVSGELNRNHGFKKNMTAKTPNRLNTSHSGIQVLTKNANIINKAPYQPYHSTTFAQVLPNSSSSCLQIRDLESPLESIQGQIEQNRVKKFEEKRRDREIELYILSENRKQIKQEKVDGFKKKMQKSRYYQMLKHNYEMVKEKKRSMRKLEEHDNGVLIDKVPYMRSISPTNHDQNMKRSNNNISTISKGIVNLNLSYETKVPKSTVNHSIERNCSYLPQSWTEAEPTKQKLSNKRRSIEALRTALNSQLQEKKRMHQQNRQNDQMYFQTALKTDVSNLSSDKIRRDFMKLKEKKNLEFICLQMKERRKETLKNKGHMNIRVKIEDDYRNNHRIQSRNKAFHQALTGFTQKQPNRQSNFKRLG</sequence>
<protein>
    <recommendedName>
        <fullName evidence="4">ALMS motif domain-containing protein</fullName>
    </recommendedName>
</protein>
<evidence type="ECO:0000313" key="3">
    <source>
        <dbReference type="Proteomes" id="UP001295684"/>
    </source>
</evidence>
<organism evidence="2 3">
    <name type="scientific">Euplotes crassus</name>
    <dbReference type="NCBI Taxonomy" id="5936"/>
    <lineage>
        <taxon>Eukaryota</taxon>
        <taxon>Sar</taxon>
        <taxon>Alveolata</taxon>
        <taxon>Ciliophora</taxon>
        <taxon>Intramacronucleata</taxon>
        <taxon>Spirotrichea</taxon>
        <taxon>Hypotrichia</taxon>
        <taxon>Euplotida</taxon>
        <taxon>Euplotidae</taxon>
        <taxon>Moneuplotes</taxon>
    </lineage>
</organism>
<feature type="compositionally biased region" description="Basic and acidic residues" evidence="1">
    <location>
        <begin position="1"/>
        <end position="11"/>
    </location>
</feature>
<dbReference type="AlphaFoldDB" id="A0AAD1UB34"/>
<dbReference type="EMBL" id="CAMPGE010005858">
    <property type="protein sequence ID" value="CAI2364700.1"/>
    <property type="molecule type" value="Genomic_DNA"/>
</dbReference>
<reference evidence="2" key="1">
    <citation type="submission" date="2023-07" db="EMBL/GenBank/DDBJ databases">
        <authorList>
            <consortium name="AG Swart"/>
            <person name="Singh M."/>
            <person name="Singh A."/>
            <person name="Seah K."/>
            <person name="Emmerich C."/>
        </authorList>
    </citation>
    <scope>NUCLEOTIDE SEQUENCE</scope>
    <source>
        <strain evidence="2">DP1</strain>
    </source>
</reference>
<name>A0AAD1UB34_EUPCR</name>
<evidence type="ECO:0008006" key="4">
    <source>
        <dbReference type="Google" id="ProtNLM"/>
    </source>
</evidence>
<gene>
    <name evidence="2" type="ORF">ECRASSUSDP1_LOCUS6045</name>
</gene>